<dbReference type="PROSITE" id="PS51634">
    <property type="entry name" value="CRC"/>
    <property type="match status" value="1"/>
</dbReference>
<dbReference type="SMART" id="SM01114">
    <property type="entry name" value="CXC"/>
    <property type="match status" value="2"/>
</dbReference>
<dbReference type="PANTHER" id="PTHR12446:SF34">
    <property type="entry name" value="PROTEIN LIN-54 HOMOLOG"/>
    <property type="match status" value="1"/>
</dbReference>
<protein>
    <recommendedName>
        <fullName evidence="8">CRC domain-containing protein</fullName>
    </recommendedName>
</protein>
<dbReference type="InterPro" id="IPR028307">
    <property type="entry name" value="Lin-54_fam"/>
</dbReference>
<dbReference type="SMART" id="SM00174">
    <property type="entry name" value="RHO"/>
    <property type="match status" value="1"/>
</dbReference>
<reference evidence="9" key="1">
    <citation type="submission" date="2023-06" db="EMBL/GenBank/DDBJ databases">
        <title>Genomic analysis of the entomopathogenic nematode Steinernema hermaphroditum.</title>
        <authorList>
            <person name="Schwarz E.M."/>
            <person name="Heppert J.K."/>
            <person name="Baniya A."/>
            <person name="Schwartz H.T."/>
            <person name="Tan C.-H."/>
            <person name="Antoshechkin I."/>
            <person name="Sternberg P.W."/>
            <person name="Goodrich-Blair H."/>
            <person name="Dillman A.R."/>
        </authorList>
    </citation>
    <scope>NUCLEOTIDE SEQUENCE</scope>
    <source>
        <strain evidence="9">PS9179</strain>
        <tissue evidence="9">Whole animal</tissue>
    </source>
</reference>
<evidence type="ECO:0000256" key="4">
    <source>
        <dbReference type="ARBA" id="ARBA00022771"/>
    </source>
</evidence>
<evidence type="ECO:0000313" key="10">
    <source>
        <dbReference type="EMBL" id="KAK0390198.1"/>
    </source>
</evidence>
<feature type="compositionally biased region" description="Low complexity" evidence="7">
    <location>
        <begin position="408"/>
        <end position="419"/>
    </location>
</feature>
<evidence type="ECO:0000313" key="11">
    <source>
        <dbReference type="Proteomes" id="UP001175271"/>
    </source>
</evidence>
<feature type="region of interest" description="Disordered" evidence="7">
    <location>
        <begin position="469"/>
        <end position="490"/>
    </location>
</feature>
<dbReference type="AlphaFoldDB" id="A0AA39GP28"/>
<evidence type="ECO:0000256" key="5">
    <source>
        <dbReference type="ARBA" id="ARBA00022833"/>
    </source>
</evidence>
<dbReference type="GO" id="GO:0008270">
    <property type="term" value="F:zinc ion binding"/>
    <property type="evidence" value="ECO:0007669"/>
    <property type="project" value="UniProtKB-KW"/>
</dbReference>
<dbReference type="Proteomes" id="UP001175271">
    <property type="component" value="Unassembled WGS sequence"/>
</dbReference>
<evidence type="ECO:0000256" key="2">
    <source>
        <dbReference type="ARBA" id="ARBA00007267"/>
    </source>
</evidence>
<keyword evidence="4" id="KW-0863">Zinc-finger</keyword>
<keyword evidence="6" id="KW-0539">Nucleus</keyword>
<organism evidence="9 11">
    <name type="scientific">Steinernema hermaphroditum</name>
    <dbReference type="NCBI Taxonomy" id="289476"/>
    <lineage>
        <taxon>Eukaryota</taxon>
        <taxon>Metazoa</taxon>
        <taxon>Ecdysozoa</taxon>
        <taxon>Nematoda</taxon>
        <taxon>Chromadorea</taxon>
        <taxon>Rhabditida</taxon>
        <taxon>Tylenchina</taxon>
        <taxon>Panagrolaimomorpha</taxon>
        <taxon>Strongyloidoidea</taxon>
        <taxon>Steinernematidae</taxon>
        <taxon>Steinernema</taxon>
    </lineage>
</organism>
<dbReference type="SMART" id="SM00175">
    <property type="entry name" value="RAB"/>
    <property type="match status" value="1"/>
</dbReference>
<dbReference type="GO" id="GO:0005525">
    <property type="term" value="F:GTP binding"/>
    <property type="evidence" value="ECO:0007669"/>
    <property type="project" value="InterPro"/>
</dbReference>
<dbReference type="SUPFAM" id="SSF52540">
    <property type="entry name" value="P-loop containing nucleoside triphosphate hydrolases"/>
    <property type="match status" value="1"/>
</dbReference>
<dbReference type="PANTHER" id="PTHR12446">
    <property type="entry name" value="TESMIN/TSO1-RELATED"/>
    <property type="match status" value="1"/>
</dbReference>
<dbReference type="InterPro" id="IPR033467">
    <property type="entry name" value="Tesmin/TSO1-like_CXC"/>
</dbReference>
<dbReference type="GO" id="GO:0003924">
    <property type="term" value="F:GTPase activity"/>
    <property type="evidence" value="ECO:0007669"/>
    <property type="project" value="InterPro"/>
</dbReference>
<sequence>MEVLSDYGTMSNGSCDEDGSSHSSGDEIELSIGMCPKCRNMFESPVSLQCGHSLCRECSQQVLDKTLSSGRSSRSSNHRPRVRMGLSSYSSLDVRTSISVRKNQLPFKNASSPTFLSPGCPVCNEPPKTVPPVPNYALQKILEALKMRCNYTTQFNAMKPLPMIPRTPSHPSSIKEVNIGIIGGSKTGKTQLRHCQLLNGVFFPSYDGSNMQYMINLVENPDLESVDGIVIVYSVTKESSLNYASKALVSHQLAKKIPCILVGNKTDKIYRRQVDAVDAQSIARQLGCPFREVSARCNDGVSDCFVELLRLIDARVSNVMAERGDEPSEQQMPRQLNLMQYVDGSEEGLEGTVSVDADAFFEKGADRAGLNGQIAGKRGALFQLPVYSSQQIYQQPGQGTVLRRVVVPKQSQPQPSSSSADTAYNKPKQVFRINRTTGEAVPMRGLSGVMRAPARDTRLMETQNTLYRNQSTPYSPYAQSTSSSTYSGDEFPNDMMELVPSRSFTPSYIPPPKPQPKKKLPAGAKKPCNCNKSMCLKLYCDCFANGEFCRDCNCKDCHNNLDHEAERSRAVKASLERNPNAFKPKIGLLTKGKSDVERLHQKGCHCKKSNCLKNYCECFEAKVPCTDRCKCTSCRNTESDRALRQQDQKQTLQATATSSQAAPMVKSLLNGFHISDEEIESNPDMPADPKSFPWFYLTDEVVEATALCLIARLEEAEGKTETAELERFVLKEFARCLEQIIENAAAHGRGGGGEGLRLPQIGSITPAMPMITIKQEEEDDEDIKIEVEQ</sequence>
<dbReference type="SMART" id="SM00173">
    <property type="entry name" value="RAS"/>
    <property type="match status" value="1"/>
</dbReference>
<dbReference type="EMBL" id="JAUCMV010000033">
    <property type="protein sequence ID" value="KAK0390198.1"/>
    <property type="molecule type" value="Genomic_DNA"/>
</dbReference>
<evidence type="ECO:0000256" key="1">
    <source>
        <dbReference type="ARBA" id="ARBA00004123"/>
    </source>
</evidence>
<evidence type="ECO:0000259" key="8">
    <source>
        <dbReference type="PROSITE" id="PS51634"/>
    </source>
</evidence>
<dbReference type="InterPro" id="IPR001806">
    <property type="entry name" value="Small_GTPase"/>
</dbReference>
<dbReference type="InterPro" id="IPR005172">
    <property type="entry name" value="CRC"/>
</dbReference>
<dbReference type="SUPFAM" id="SSF57850">
    <property type="entry name" value="RING/U-box"/>
    <property type="match status" value="1"/>
</dbReference>
<dbReference type="InterPro" id="IPR027417">
    <property type="entry name" value="P-loop_NTPase"/>
</dbReference>
<comment type="caution">
    <text evidence="9">The sequence shown here is derived from an EMBL/GenBank/DDBJ whole genome shotgun (WGS) entry which is preliminary data.</text>
</comment>
<dbReference type="GO" id="GO:0005634">
    <property type="term" value="C:nucleus"/>
    <property type="evidence" value="ECO:0007669"/>
    <property type="project" value="UniProtKB-SubCell"/>
</dbReference>
<keyword evidence="3" id="KW-0479">Metal-binding</keyword>
<keyword evidence="5" id="KW-0862">Zinc</keyword>
<dbReference type="PROSITE" id="PS51421">
    <property type="entry name" value="RAS"/>
    <property type="match status" value="1"/>
</dbReference>
<keyword evidence="11" id="KW-1185">Reference proteome</keyword>
<dbReference type="Gene3D" id="3.30.40.10">
    <property type="entry name" value="Zinc/RING finger domain, C3HC4 (zinc finger)"/>
    <property type="match status" value="1"/>
</dbReference>
<dbReference type="InterPro" id="IPR001841">
    <property type="entry name" value="Znf_RING"/>
</dbReference>
<dbReference type="SMART" id="SM00184">
    <property type="entry name" value="RING"/>
    <property type="match status" value="1"/>
</dbReference>
<dbReference type="PROSITE" id="PS51419">
    <property type="entry name" value="RAB"/>
    <property type="match status" value="1"/>
</dbReference>
<proteinExistence type="inferred from homology"/>
<name>A0AA39GP28_9BILA</name>
<gene>
    <name evidence="10" type="ORF">QR680_019428</name>
    <name evidence="9" type="ORF">QR680_019437</name>
</gene>
<dbReference type="Gene3D" id="3.40.50.300">
    <property type="entry name" value="P-loop containing nucleotide triphosphate hydrolases"/>
    <property type="match status" value="1"/>
</dbReference>
<feature type="region of interest" description="Disordered" evidence="7">
    <location>
        <begin position="1"/>
        <end position="25"/>
    </location>
</feature>
<feature type="compositionally biased region" description="Polar residues" evidence="7">
    <location>
        <begin position="469"/>
        <end position="487"/>
    </location>
</feature>
<dbReference type="GO" id="GO:0006355">
    <property type="term" value="P:regulation of DNA-templated transcription"/>
    <property type="evidence" value="ECO:0007669"/>
    <property type="project" value="TreeGrafter"/>
</dbReference>
<feature type="domain" description="CRC" evidence="8">
    <location>
        <begin position="524"/>
        <end position="639"/>
    </location>
</feature>
<comment type="similarity">
    <text evidence="2">Belongs to the lin-54 family.</text>
</comment>
<evidence type="ECO:0000256" key="3">
    <source>
        <dbReference type="ARBA" id="ARBA00022723"/>
    </source>
</evidence>
<evidence type="ECO:0000256" key="6">
    <source>
        <dbReference type="ARBA" id="ARBA00023242"/>
    </source>
</evidence>
<evidence type="ECO:0000256" key="7">
    <source>
        <dbReference type="SAM" id="MobiDB-lite"/>
    </source>
</evidence>
<feature type="region of interest" description="Disordered" evidence="7">
    <location>
        <begin position="408"/>
        <end position="428"/>
    </location>
</feature>
<dbReference type="Pfam" id="PF13445">
    <property type="entry name" value="zf-RING_UBOX"/>
    <property type="match status" value="1"/>
</dbReference>
<dbReference type="Pfam" id="PF00071">
    <property type="entry name" value="Ras"/>
    <property type="match status" value="1"/>
</dbReference>
<evidence type="ECO:0000313" key="9">
    <source>
        <dbReference type="EMBL" id="KAK0390193.1"/>
    </source>
</evidence>
<dbReference type="InterPro" id="IPR013083">
    <property type="entry name" value="Znf_RING/FYVE/PHD"/>
</dbReference>
<accession>A0AA39GP28</accession>
<dbReference type="InterPro" id="IPR027370">
    <property type="entry name" value="Znf-RING_euk"/>
</dbReference>
<dbReference type="EMBL" id="JAUCMV010000035">
    <property type="protein sequence ID" value="KAK0390193.1"/>
    <property type="molecule type" value="Genomic_DNA"/>
</dbReference>
<comment type="subcellular location">
    <subcellularLocation>
        <location evidence="1">Nucleus</location>
    </subcellularLocation>
</comment>
<dbReference type="Pfam" id="PF03638">
    <property type="entry name" value="TCR"/>
    <property type="match status" value="2"/>
</dbReference>